<evidence type="ECO:0000313" key="1">
    <source>
        <dbReference type="EMBL" id="MCZ8545042.1"/>
    </source>
</evidence>
<dbReference type="Proteomes" id="UP001152178">
    <property type="component" value="Unassembled WGS sequence"/>
</dbReference>
<reference evidence="1" key="1">
    <citation type="submission" date="2022-11" db="EMBL/GenBank/DDBJ databases">
        <authorList>
            <person name="Coimbra C."/>
        </authorList>
    </citation>
    <scope>NUCLEOTIDE SEQUENCE</scope>
    <source>
        <strain evidence="1">Jales19</strain>
    </source>
</reference>
<protein>
    <recommendedName>
        <fullName evidence="3">Theronine dehydrogenase</fullName>
    </recommendedName>
</protein>
<organism evidence="1 2">
    <name type="scientific">Mesorhizobium qingshengii</name>
    <dbReference type="NCBI Taxonomy" id="1165689"/>
    <lineage>
        <taxon>Bacteria</taxon>
        <taxon>Pseudomonadati</taxon>
        <taxon>Pseudomonadota</taxon>
        <taxon>Alphaproteobacteria</taxon>
        <taxon>Hyphomicrobiales</taxon>
        <taxon>Phyllobacteriaceae</taxon>
        <taxon>Mesorhizobium</taxon>
    </lineage>
</organism>
<sequence>MLVPRGTPCPPEVLELWVPGGGYSIGWELVTQQPIRRWSPEAKAKARRRNLRRRLEKKVPLFADMFEEAELTRRPSYFAGGEEQPRSL</sequence>
<name>A0ABT4QTZ3_9HYPH</name>
<evidence type="ECO:0008006" key="3">
    <source>
        <dbReference type="Google" id="ProtNLM"/>
    </source>
</evidence>
<gene>
    <name evidence="1" type="ORF">OOJ09_12685</name>
</gene>
<keyword evidence="2" id="KW-1185">Reference proteome</keyword>
<proteinExistence type="predicted"/>
<accession>A0ABT4QTZ3</accession>
<evidence type="ECO:0000313" key="2">
    <source>
        <dbReference type="Proteomes" id="UP001152178"/>
    </source>
</evidence>
<dbReference type="RefSeq" id="WP_269905536.1">
    <property type="nucleotide sequence ID" value="NZ_JAPFQA010000004.1"/>
</dbReference>
<comment type="caution">
    <text evidence="1">The sequence shown here is derived from an EMBL/GenBank/DDBJ whole genome shotgun (WGS) entry which is preliminary data.</text>
</comment>
<dbReference type="EMBL" id="JAPFQA010000004">
    <property type="protein sequence ID" value="MCZ8545042.1"/>
    <property type="molecule type" value="Genomic_DNA"/>
</dbReference>